<evidence type="ECO:0000256" key="4">
    <source>
        <dbReference type="ARBA" id="ARBA00022692"/>
    </source>
</evidence>
<dbReference type="GO" id="GO:0005886">
    <property type="term" value="C:plasma membrane"/>
    <property type="evidence" value="ECO:0007669"/>
    <property type="project" value="TreeGrafter"/>
</dbReference>
<feature type="transmembrane region" description="Helical" evidence="8">
    <location>
        <begin position="252"/>
        <end position="276"/>
    </location>
</feature>
<keyword evidence="3" id="KW-0813">Transport</keyword>
<evidence type="ECO:0000256" key="3">
    <source>
        <dbReference type="ARBA" id="ARBA00022448"/>
    </source>
</evidence>
<comment type="similarity">
    <text evidence="2">Belongs to the ammonia transporter channel (TC 1.A.11.2) family.</text>
</comment>
<feature type="transmembrane region" description="Helical" evidence="8">
    <location>
        <begin position="129"/>
        <end position="152"/>
    </location>
</feature>
<dbReference type="InterPro" id="IPR024041">
    <property type="entry name" value="NH4_transpt_AmtB-like_dom"/>
</dbReference>
<evidence type="ECO:0000256" key="1">
    <source>
        <dbReference type="ARBA" id="ARBA00004141"/>
    </source>
</evidence>
<evidence type="ECO:0000256" key="8">
    <source>
        <dbReference type="SAM" id="Phobius"/>
    </source>
</evidence>
<reference evidence="10 11" key="1">
    <citation type="submission" date="2024-03" db="EMBL/GenBank/DDBJ databases">
        <title>The genome assembly and annotation of the cricket Gryllus longicercus Weissman &amp; Gray.</title>
        <authorList>
            <person name="Szrajer S."/>
            <person name="Gray D."/>
            <person name="Ylla G."/>
        </authorList>
    </citation>
    <scope>NUCLEOTIDE SEQUENCE [LARGE SCALE GENOMIC DNA]</scope>
    <source>
        <strain evidence="10">DAG 2021-001</strain>
        <tissue evidence="10">Whole body minus gut</tissue>
    </source>
</reference>
<feature type="transmembrane region" description="Helical" evidence="8">
    <location>
        <begin position="215"/>
        <end position="232"/>
    </location>
</feature>
<dbReference type="EMBL" id="JAZDUA010000185">
    <property type="protein sequence ID" value="KAK7865135.1"/>
    <property type="molecule type" value="Genomic_DNA"/>
</dbReference>
<evidence type="ECO:0000256" key="5">
    <source>
        <dbReference type="ARBA" id="ARBA00022989"/>
    </source>
</evidence>
<dbReference type="GO" id="GO:0008519">
    <property type="term" value="F:ammonium channel activity"/>
    <property type="evidence" value="ECO:0007669"/>
    <property type="project" value="InterPro"/>
</dbReference>
<sequence length="343" mass="37841">MFAGRMHYVGCIFMTTLLASVIIPVIMHWMWTSTGWLNKATFIQNYVSYKDHGGGMLIHVCGGIVALIGSLFLGRRLFRLEDIDGGFLTPESPASATVGYILVIYGLMAVCLPTPVYEVTHEPMNYIGLIFINNILAAAGGIITVVVLQFFFSGNLLLQYWTMLRYMQGAVAGIVTIAPGVDVYTPYVALGLGISGGILFYVIAYFMFYSALEDYANIIAAHFSCGFLGSLLPPLCGSREGFGVPHKIIIHFGWQVIGGLVISVTMIVLTVLIFFLMKILHLLRTEEDDICHQRAMATLSRGPGRKCFERLWDLKPESFFLQPGCKAHKNTNKKGLDASENKA</sequence>
<organism evidence="10 11">
    <name type="scientific">Gryllus longicercus</name>
    <dbReference type="NCBI Taxonomy" id="2509291"/>
    <lineage>
        <taxon>Eukaryota</taxon>
        <taxon>Metazoa</taxon>
        <taxon>Ecdysozoa</taxon>
        <taxon>Arthropoda</taxon>
        <taxon>Hexapoda</taxon>
        <taxon>Insecta</taxon>
        <taxon>Pterygota</taxon>
        <taxon>Neoptera</taxon>
        <taxon>Polyneoptera</taxon>
        <taxon>Orthoptera</taxon>
        <taxon>Ensifera</taxon>
        <taxon>Gryllidea</taxon>
        <taxon>Grylloidea</taxon>
        <taxon>Gryllidae</taxon>
        <taxon>Gryllinae</taxon>
        <taxon>Gryllus</taxon>
    </lineage>
</organism>
<keyword evidence="7" id="KW-0924">Ammonia transport</keyword>
<proteinExistence type="inferred from homology"/>
<evidence type="ECO:0000313" key="10">
    <source>
        <dbReference type="EMBL" id="KAK7865135.1"/>
    </source>
</evidence>
<gene>
    <name evidence="10" type="ORF">R5R35_002198</name>
</gene>
<comment type="subcellular location">
    <subcellularLocation>
        <location evidence="1">Membrane</location>
        <topology evidence="1">Multi-pass membrane protein</topology>
    </subcellularLocation>
</comment>
<keyword evidence="5 8" id="KW-1133">Transmembrane helix</keyword>
<feature type="domain" description="Ammonium transporter AmtB-like" evidence="9">
    <location>
        <begin position="2"/>
        <end position="288"/>
    </location>
</feature>
<dbReference type="Pfam" id="PF00909">
    <property type="entry name" value="Ammonium_transp"/>
    <property type="match status" value="1"/>
</dbReference>
<feature type="transmembrane region" description="Helical" evidence="8">
    <location>
        <begin position="187"/>
        <end position="208"/>
    </location>
</feature>
<dbReference type="SUPFAM" id="SSF111352">
    <property type="entry name" value="Ammonium transporter"/>
    <property type="match status" value="1"/>
</dbReference>
<dbReference type="PANTHER" id="PTHR11730:SF6">
    <property type="entry name" value="AMMONIUM TRANSPORTER"/>
    <property type="match status" value="1"/>
</dbReference>
<dbReference type="Proteomes" id="UP001378592">
    <property type="component" value="Unassembled WGS sequence"/>
</dbReference>
<evidence type="ECO:0000256" key="6">
    <source>
        <dbReference type="ARBA" id="ARBA00023136"/>
    </source>
</evidence>
<evidence type="ECO:0000256" key="7">
    <source>
        <dbReference type="ARBA" id="ARBA00023177"/>
    </source>
</evidence>
<keyword evidence="11" id="KW-1185">Reference proteome</keyword>
<protein>
    <recommendedName>
        <fullName evidence="9">Ammonium transporter AmtB-like domain-containing protein</fullName>
    </recommendedName>
</protein>
<evidence type="ECO:0000313" key="11">
    <source>
        <dbReference type="Proteomes" id="UP001378592"/>
    </source>
</evidence>
<feature type="transmembrane region" description="Helical" evidence="8">
    <location>
        <begin position="7"/>
        <end position="31"/>
    </location>
</feature>
<evidence type="ECO:0000259" key="9">
    <source>
        <dbReference type="Pfam" id="PF00909"/>
    </source>
</evidence>
<dbReference type="GO" id="GO:0097272">
    <property type="term" value="P:ammonium homeostasis"/>
    <property type="evidence" value="ECO:0007669"/>
    <property type="project" value="TreeGrafter"/>
</dbReference>
<accession>A0AAN9VHS2</accession>
<keyword evidence="6 8" id="KW-0472">Membrane</keyword>
<dbReference type="InterPro" id="IPR029020">
    <property type="entry name" value="Ammonium/urea_transptr"/>
</dbReference>
<dbReference type="AlphaFoldDB" id="A0AAN9VHS2"/>
<feature type="transmembrane region" description="Helical" evidence="8">
    <location>
        <begin position="56"/>
        <end position="73"/>
    </location>
</feature>
<name>A0AAN9VHS2_9ORTH</name>
<comment type="caution">
    <text evidence="10">The sequence shown here is derived from an EMBL/GenBank/DDBJ whole genome shotgun (WGS) entry which is preliminary data.</text>
</comment>
<keyword evidence="4 8" id="KW-0812">Transmembrane</keyword>
<dbReference type="PANTHER" id="PTHR11730">
    <property type="entry name" value="AMMONIUM TRANSPORTER"/>
    <property type="match status" value="1"/>
</dbReference>
<feature type="transmembrane region" description="Helical" evidence="8">
    <location>
        <begin position="94"/>
        <end position="117"/>
    </location>
</feature>
<evidence type="ECO:0000256" key="2">
    <source>
        <dbReference type="ARBA" id="ARBA00005887"/>
    </source>
</evidence>
<feature type="transmembrane region" description="Helical" evidence="8">
    <location>
        <begin position="164"/>
        <end position="181"/>
    </location>
</feature>
<dbReference type="Gene3D" id="1.10.3430.10">
    <property type="entry name" value="Ammonium transporter AmtB like domains"/>
    <property type="match status" value="1"/>
</dbReference>